<evidence type="ECO:0000256" key="1">
    <source>
        <dbReference type="ARBA" id="ARBA00022649"/>
    </source>
</evidence>
<gene>
    <name evidence="8" type="ORF">N0B31_17265</name>
</gene>
<dbReference type="AlphaFoldDB" id="A0A9E7UD32"/>
<dbReference type="KEGG" id="ssai:N0B31_17265"/>
<dbReference type="Gene3D" id="3.30.920.30">
    <property type="entry name" value="Hypothetical protein"/>
    <property type="match status" value="1"/>
</dbReference>
<name>A0A9E7UD32_9EURY</name>
<keyword evidence="4" id="KW-0378">Hydrolase</keyword>
<organism evidence="8 9">
    <name type="scientific">Salinirubellus salinus</name>
    <dbReference type="NCBI Taxonomy" id="1364945"/>
    <lineage>
        <taxon>Archaea</taxon>
        <taxon>Methanobacteriati</taxon>
        <taxon>Methanobacteriota</taxon>
        <taxon>Stenosarchaea group</taxon>
        <taxon>Halobacteria</taxon>
        <taxon>Halobacteriales</taxon>
        <taxon>Natronomonadaceae</taxon>
        <taxon>Salinirubellus</taxon>
    </lineage>
</organism>
<evidence type="ECO:0000256" key="5">
    <source>
        <dbReference type="ARBA" id="ARBA00022884"/>
    </source>
</evidence>
<evidence type="ECO:0000256" key="2">
    <source>
        <dbReference type="ARBA" id="ARBA00022722"/>
    </source>
</evidence>
<evidence type="ECO:0000256" key="6">
    <source>
        <dbReference type="ARBA" id="ARBA00023016"/>
    </source>
</evidence>
<keyword evidence="3" id="KW-0255">Endonuclease</keyword>
<sequence>MGYRPVRRAGSHVKLRYEHPETDEVRVVTVPLTDADHISQDTYRSIARQCVRRSSKRGSSGCETSAECVRAQRQTTGVPPSANRRNESASRGVPS</sequence>
<evidence type="ECO:0000256" key="4">
    <source>
        <dbReference type="ARBA" id="ARBA00022801"/>
    </source>
</evidence>
<feature type="region of interest" description="Disordered" evidence="7">
    <location>
        <begin position="53"/>
        <end position="95"/>
    </location>
</feature>
<keyword evidence="9" id="KW-1185">Reference proteome</keyword>
<dbReference type="InterPro" id="IPR012933">
    <property type="entry name" value="HicA_mRNA_interferase"/>
</dbReference>
<dbReference type="Proteomes" id="UP001057580">
    <property type="component" value="Chromosome"/>
</dbReference>
<accession>A0A9E7UD32</accession>
<keyword evidence="2" id="KW-0540">Nuclease</keyword>
<dbReference type="GO" id="GO:0003729">
    <property type="term" value="F:mRNA binding"/>
    <property type="evidence" value="ECO:0007669"/>
    <property type="project" value="InterPro"/>
</dbReference>
<keyword evidence="1" id="KW-1277">Toxin-antitoxin system</keyword>
<dbReference type="GO" id="GO:0016787">
    <property type="term" value="F:hydrolase activity"/>
    <property type="evidence" value="ECO:0007669"/>
    <property type="project" value="UniProtKB-KW"/>
</dbReference>
<dbReference type="Pfam" id="PF07927">
    <property type="entry name" value="HicA_toxin"/>
    <property type="match status" value="1"/>
</dbReference>
<dbReference type="GO" id="GO:0004519">
    <property type="term" value="F:endonuclease activity"/>
    <property type="evidence" value="ECO:0007669"/>
    <property type="project" value="UniProtKB-KW"/>
</dbReference>
<protein>
    <submittedName>
        <fullName evidence="8">Type II toxin-antitoxin system HicA family toxin</fullName>
    </submittedName>
</protein>
<dbReference type="InterPro" id="IPR038570">
    <property type="entry name" value="HicA_sf"/>
</dbReference>
<evidence type="ECO:0000313" key="9">
    <source>
        <dbReference type="Proteomes" id="UP001057580"/>
    </source>
</evidence>
<keyword evidence="5" id="KW-0694">RNA-binding</keyword>
<keyword evidence="6" id="KW-0346">Stress response</keyword>
<dbReference type="EMBL" id="CP104003">
    <property type="protein sequence ID" value="UWM56898.1"/>
    <property type="molecule type" value="Genomic_DNA"/>
</dbReference>
<evidence type="ECO:0000256" key="7">
    <source>
        <dbReference type="SAM" id="MobiDB-lite"/>
    </source>
</evidence>
<reference evidence="8" key="1">
    <citation type="submission" date="2022-09" db="EMBL/GenBank/DDBJ databases">
        <title>Diverse halophilic archaea isolated from saline environments.</title>
        <authorList>
            <person name="Cui H.-L."/>
        </authorList>
    </citation>
    <scope>NUCLEOTIDE SEQUENCE</scope>
    <source>
        <strain evidence="8">ZS-35-S2</strain>
    </source>
</reference>
<proteinExistence type="predicted"/>
<evidence type="ECO:0000256" key="3">
    <source>
        <dbReference type="ARBA" id="ARBA00022759"/>
    </source>
</evidence>
<evidence type="ECO:0000313" key="8">
    <source>
        <dbReference type="EMBL" id="UWM56898.1"/>
    </source>
</evidence>